<dbReference type="SMART" id="SM00347">
    <property type="entry name" value="HTH_MARR"/>
    <property type="match status" value="1"/>
</dbReference>
<dbReference type="AlphaFoldDB" id="A0A150PNE8"/>
<keyword evidence="1" id="KW-0805">Transcription regulation</keyword>
<dbReference type="InterPro" id="IPR039422">
    <property type="entry name" value="MarR/SlyA-like"/>
</dbReference>
<dbReference type="GO" id="GO:0006950">
    <property type="term" value="P:response to stress"/>
    <property type="evidence" value="ECO:0007669"/>
    <property type="project" value="TreeGrafter"/>
</dbReference>
<dbReference type="Pfam" id="PF12802">
    <property type="entry name" value="MarR_2"/>
    <property type="match status" value="1"/>
</dbReference>
<dbReference type="InterPro" id="IPR036390">
    <property type="entry name" value="WH_DNA-bd_sf"/>
</dbReference>
<gene>
    <name evidence="5" type="ORF">BE04_11100</name>
</gene>
<dbReference type="InterPro" id="IPR000835">
    <property type="entry name" value="HTH_MarR-typ"/>
</dbReference>
<reference evidence="5 6" key="1">
    <citation type="submission" date="2014-02" db="EMBL/GenBank/DDBJ databases">
        <title>The small core and large imbalanced accessory genome model reveals a collaborative survival strategy of Sorangium cellulosum strains in nature.</title>
        <authorList>
            <person name="Han K."/>
            <person name="Peng R."/>
            <person name="Blom J."/>
            <person name="Li Y.-Z."/>
        </authorList>
    </citation>
    <scope>NUCLEOTIDE SEQUENCE [LARGE SCALE GENOMIC DNA]</scope>
    <source>
        <strain evidence="5 6">So0157-18</strain>
    </source>
</reference>
<feature type="domain" description="HTH marR-type" evidence="4">
    <location>
        <begin position="9"/>
        <end position="141"/>
    </location>
</feature>
<evidence type="ECO:0000256" key="3">
    <source>
        <dbReference type="ARBA" id="ARBA00023163"/>
    </source>
</evidence>
<dbReference type="InterPro" id="IPR036388">
    <property type="entry name" value="WH-like_DNA-bd_sf"/>
</dbReference>
<sequence length="158" mass="17683">MTDTLTVFTTLLLARIARVDRTALPLIQERLAERGVTLAEFRLIGALLGERVGLTQRELAERLQITAASLSALVGRLEKKGLVERTPDESDARAFRVRCTRQSAEYDWAQGVVVEVERRATRGIPAAELETTRRVLADMIGNLEIDDTPVPSMKRREK</sequence>
<evidence type="ECO:0000256" key="1">
    <source>
        <dbReference type="ARBA" id="ARBA00023015"/>
    </source>
</evidence>
<dbReference type="Proteomes" id="UP000075604">
    <property type="component" value="Unassembled WGS sequence"/>
</dbReference>
<keyword evidence="3" id="KW-0804">Transcription</keyword>
<dbReference type="PRINTS" id="PR00598">
    <property type="entry name" value="HTHMARR"/>
</dbReference>
<accession>A0A150PNE8</accession>
<name>A0A150PNE8_SORCE</name>
<evidence type="ECO:0000259" key="4">
    <source>
        <dbReference type="PROSITE" id="PS50995"/>
    </source>
</evidence>
<organism evidence="5 6">
    <name type="scientific">Sorangium cellulosum</name>
    <name type="common">Polyangium cellulosum</name>
    <dbReference type="NCBI Taxonomy" id="56"/>
    <lineage>
        <taxon>Bacteria</taxon>
        <taxon>Pseudomonadati</taxon>
        <taxon>Myxococcota</taxon>
        <taxon>Polyangia</taxon>
        <taxon>Polyangiales</taxon>
        <taxon>Polyangiaceae</taxon>
        <taxon>Sorangium</taxon>
    </lineage>
</organism>
<dbReference type="GO" id="GO:0003700">
    <property type="term" value="F:DNA-binding transcription factor activity"/>
    <property type="evidence" value="ECO:0007669"/>
    <property type="project" value="InterPro"/>
</dbReference>
<dbReference type="PROSITE" id="PS50995">
    <property type="entry name" value="HTH_MARR_2"/>
    <property type="match status" value="1"/>
</dbReference>
<dbReference type="SUPFAM" id="SSF46785">
    <property type="entry name" value="Winged helix' DNA-binding domain"/>
    <property type="match status" value="1"/>
</dbReference>
<dbReference type="EMBL" id="JELX01001936">
    <property type="protein sequence ID" value="KYF57076.1"/>
    <property type="molecule type" value="Genomic_DNA"/>
</dbReference>
<dbReference type="PANTHER" id="PTHR33164">
    <property type="entry name" value="TRANSCRIPTIONAL REGULATOR, MARR FAMILY"/>
    <property type="match status" value="1"/>
</dbReference>
<evidence type="ECO:0000313" key="6">
    <source>
        <dbReference type="Proteomes" id="UP000075604"/>
    </source>
</evidence>
<proteinExistence type="predicted"/>
<dbReference type="Gene3D" id="1.10.10.10">
    <property type="entry name" value="Winged helix-like DNA-binding domain superfamily/Winged helix DNA-binding domain"/>
    <property type="match status" value="1"/>
</dbReference>
<dbReference type="GO" id="GO:0003677">
    <property type="term" value="F:DNA binding"/>
    <property type="evidence" value="ECO:0007669"/>
    <property type="project" value="UniProtKB-KW"/>
</dbReference>
<dbReference type="PANTHER" id="PTHR33164:SF64">
    <property type="entry name" value="TRANSCRIPTIONAL REGULATOR SLYA"/>
    <property type="match status" value="1"/>
</dbReference>
<keyword evidence="2" id="KW-0238">DNA-binding</keyword>
<evidence type="ECO:0000256" key="2">
    <source>
        <dbReference type="ARBA" id="ARBA00023125"/>
    </source>
</evidence>
<evidence type="ECO:0000313" key="5">
    <source>
        <dbReference type="EMBL" id="KYF57076.1"/>
    </source>
</evidence>
<comment type="caution">
    <text evidence="5">The sequence shown here is derived from an EMBL/GenBank/DDBJ whole genome shotgun (WGS) entry which is preliminary data.</text>
</comment>
<protein>
    <submittedName>
        <fullName evidence="5">MarR family transcriptional regulator</fullName>
    </submittedName>
</protein>